<dbReference type="Pfam" id="PF00248">
    <property type="entry name" value="Aldo_ket_red"/>
    <property type="match status" value="1"/>
</dbReference>
<dbReference type="OrthoDB" id="416253at2759"/>
<keyword evidence="3" id="KW-0560">Oxidoreductase</keyword>
<evidence type="ECO:0000256" key="1">
    <source>
        <dbReference type="ARBA" id="ARBA00007905"/>
    </source>
</evidence>
<evidence type="ECO:0000256" key="4">
    <source>
        <dbReference type="ARBA" id="ARBA00024074"/>
    </source>
</evidence>
<dbReference type="InterPro" id="IPR018170">
    <property type="entry name" value="Aldo/ket_reductase_CS"/>
</dbReference>
<evidence type="ECO:0000313" key="13">
    <source>
        <dbReference type="EMBL" id="KAG9464058.1"/>
    </source>
</evidence>
<dbReference type="InterPro" id="IPR020471">
    <property type="entry name" value="AKR"/>
</dbReference>
<dbReference type="PROSITE" id="PS00798">
    <property type="entry name" value="ALDOKETO_REDUCTASE_1"/>
    <property type="match status" value="1"/>
</dbReference>
<evidence type="ECO:0000256" key="6">
    <source>
        <dbReference type="ARBA" id="ARBA00047706"/>
    </source>
</evidence>
<dbReference type="PROSITE" id="PS00062">
    <property type="entry name" value="ALDOKETO_REDUCTASE_2"/>
    <property type="match status" value="1"/>
</dbReference>
<dbReference type="PANTHER" id="PTHR11732">
    <property type="entry name" value="ALDO/KETO REDUCTASE"/>
    <property type="match status" value="1"/>
</dbReference>
<name>A0A8J6BJQ7_ELECQ</name>
<feature type="site" description="Lowers pKa of active site Tyr" evidence="11">
    <location>
        <position position="73"/>
    </location>
</feature>
<feature type="active site" description="Proton donor" evidence="9">
    <location>
        <position position="44"/>
    </location>
</feature>
<comment type="caution">
    <text evidence="13">The sequence shown here is derived from an EMBL/GenBank/DDBJ whole genome shotgun (WGS) entry which is preliminary data.</text>
</comment>
<keyword evidence="2" id="KW-0521">NADP</keyword>
<evidence type="ECO:0000256" key="9">
    <source>
        <dbReference type="PIRSR" id="PIRSR000097-1"/>
    </source>
</evidence>
<evidence type="ECO:0000256" key="5">
    <source>
        <dbReference type="ARBA" id="ARBA00044808"/>
    </source>
</evidence>
<reference evidence="13" key="1">
    <citation type="thesis" date="2020" institute="ProQuest LLC" country="789 East Eisenhower Parkway, Ann Arbor, MI, USA">
        <title>Comparative Genomics and Chromosome Evolution.</title>
        <authorList>
            <person name="Mudd A.B."/>
        </authorList>
    </citation>
    <scope>NUCLEOTIDE SEQUENCE</scope>
    <source>
        <strain evidence="13">HN-11 Male</strain>
        <tissue evidence="13">Kidney and liver</tissue>
    </source>
</reference>
<dbReference type="PROSITE" id="PS00063">
    <property type="entry name" value="ALDOKETO_REDUCTASE_3"/>
    <property type="match status" value="1"/>
</dbReference>
<dbReference type="InterPro" id="IPR023210">
    <property type="entry name" value="NADP_OxRdtase_dom"/>
</dbReference>
<comment type="catalytic activity">
    <reaction evidence="6">
        <text>S-nitroso-CoA + NADPH + H(+) = sulfinamide-CoA + NADP(+)</text>
        <dbReference type="Rhea" id="RHEA:78375"/>
        <dbReference type="ChEBI" id="CHEBI:15378"/>
        <dbReference type="ChEBI" id="CHEBI:57783"/>
        <dbReference type="ChEBI" id="CHEBI:58349"/>
        <dbReference type="ChEBI" id="CHEBI:145546"/>
        <dbReference type="ChEBI" id="CHEBI:145548"/>
    </reaction>
    <physiologicalReaction direction="left-to-right" evidence="6">
        <dbReference type="Rhea" id="RHEA:78376"/>
    </physiologicalReaction>
</comment>
<gene>
    <name evidence="13" type="ORF">GDO78_020567</name>
</gene>
<dbReference type="PIRSF" id="PIRSF000097">
    <property type="entry name" value="AKR"/>
    <property type="match status" value="1"/>
</dbReference>
<evidence type="ECO:0000256" key="10">
    <source>
        <dbReference type="PIRSR" id="PIRSR000097-2"/>
    </source>
</evidence>
<evidence type="ECO:0000256" key="2">
    <source>
        <dbReference type="ARBA" id="ARBA00022857"/>
    </source>
</evidence>
<dbReference type="GO" id="GO:0008106">
    <property type="term" value="F:alcohol dehydrogenase (NADP+) activity"/>
    <property type="evidence" value="ECO:0007669"/>
    <property type="project" value="UniProtKB-EC"/>
</dbReference>
<proteinExistence type="inferred from homology"/>
<dbReference type="Gene3D" id="3.20.20.100">
    <property type="entry name" value="NADP-dependent oxidoreductase domain"/>
    <property type="match status" value="1"/>
</dbReference>
<evidence type="ECO:0000256" key="11">
    <source>
        <dbReference type="PIRSR" id="PIRSR000097-3"/>
    </source>
</evidence>
<comment type="catalytic activity">
    <reaction evidence="8">
        <text>a primary alcohol + NADP(+) = an aldehyde + NADPH + H(+)</text>
        <dbReference type="Rhea" id="RHEA:15937"/>
        <dbReference type="ChEBI" id="CHEBI:15378"/>
        <dbReference type="ChEBI" id="CHEBI:15734"/>
        <dbReference type="ChEBI" id="CHEBI:17478"/>
        <dbReference type="ChEBI" id="CHEBI:57783"/>
        <dbReference type="ChEBI" id="CHEBI:58349"/>
        <dbReference type="EC" id="1.1.1.2"/>
    </reaction>
</comment>
<comment type="catalytic activity">
    <reaction evidence="7">
        <text>S-nitrosoglutathione + NADPH + H(+) = S-(hydroxysulfenamide)glutathione + NADP(+)</text>
        <dbReference type="Rhea" id="RHEA:63500"/>
        <dbReference type="ChEBI" id="CHEBI:15378"/>
        <dbReference type="ChEBI" id="CHEBI:57783"/>
        <dbReference type="ChEBI" id="CHEBI:58349"/>
        <dbReference type="ChEBI" id="CHEBI:145544"/>
        <dbReference type="ChEBI" id="CHEBI:229723"/>
    </reaction>
</comment>
<dbReference type="Proteomes" id="UP000770717">
    <property type="component" value="Unassembled WGS sequence"/>
</dbReference>
<sequence>MTPITVSDVKAADTLDQSLTDCVEEAIKTALDIGYRHVDCAYLYLTEHIMGKVFREKFLDGTLKREDLFYTSKLWNTFHQPHLVRPALERSLHSLQLDYVDLYLIHHPTSLKPGEDLWPVDESGAVAFDSADLCQTWEALERCKGAGLVKSIGVCNFNRRLLETILNKPGLKYKPVCNQVECHPYLSQSGLLEFCKSKDIVLTAFGVVGSPRAGGWVDQSVPSLLQNPVLISIGEKYQKSAAQVSIRYTLQRGAVPIVKSYSPERMKQNLPVFDFHLSPEDMKAIDGLNQNLRYWKFVPWEGHPHYHFHKTD</sequence>
<feature type="domain" description="NADP-dependent oxidoreductase" evidence="12">
    <location>
        <begin position="23"/>
        <end position="289"/>
    </location>
</feature>
<protein>
    <recommendedName>
        <fullName evidence="4">alcohol dehydrogenase (NADP(+))</fullName>
        <ecNumber evidence="4">1.1.1.2</ecNumber>
    </recommendedName>
    <alternativeName>
        <fullName evidence="5">S-nitroso-CoA reductase</fullName>
    </alternativeName>
</protein>
<feature type="binding site" evidence="10">
    <location>
        <position position="106"/>
    </location>
    <ligand>
        <name>substrate</name>
    </ligand>
</feature>
<dbReference type="EMBL" id="WNTK01005183">
    <property type="protein sequence ID" value="KAG9464058.1"/>
    <property type="molecule type" value="Genomic_DNA"/>
</dbReference>
<keyword evidence="14" id="KW-1185">Reference proteome</keyword>
<comment type="similarity">
    <text evidence="1">Belongs to the aldo/keto reductase family.</text>
</comment>
<evidence type="ECO:0000256" key="8">
    <source>
        <dbReference type="ARBA" id="ARBA00048262"/>
    </source>
</evidence>
<dbReference type="AlphaFoldDB" id="A0A8J6BJQ7"/>
<organism evidence="13 14">
    <name type="scientific">Eleutherodactylus coqui</name>
    <name type="common">Puerto Rican coqui</name>
    <dbReference type="NCBI Taxonomy" id="57060"/>
    <lineage>
        <taxon>Eukaryota</taxon>
        <taxon>Metazoa</taxon>
        <taxon>Chordata</taxon>
        <taxon>Craniata</taxon>
        <taxon>Vertebrata</taxon>
        <taxon>Euteleostomi</taxon>
        <taxon>Amphibia</taxon>
        <taxon>Batrachia</taxon>
        <taxon>Anura</taxon>
        <taxon>Neobatrachia</taxon>
        <taxon>Hyloidea</taxon>
        <taxon>Eleutherodactylidae</taxon>
        <taxon>Eleutherodactylinae</taxon>
        <taxon>Eleutherodactylus</taxon>
        <taxon>Eleutherodactylus</taxon>
    </lineage>
</organism>
<dbReference type="FunFam" id="3.20.20.100:FF:000006">
    <property type="entry name" value="Aldo-keto reductase family 1 member A1"/>
    <property type="match status" value="1"/>
</dbReference>
<accession>A0A8J6BJQ7</accession>
<dbReference type="EC" id="1.1.1.2" evidence="4"/>
<dbReference type="SUPFAM" id="SSF51430">
    <property type="entry name" value="NAD(P)-linked oxidoreductase"/>
    <property type="match status" value="1"/>
</dbReference>
<dbReference type="PRINTS" id="PR00069">
    <property type="entry name" value="ALDKETRDTASE"/>
</dbReference>
<dbReference type="InterPro" id="IPR036812">
    <property type="entry name" value="NAD(P)_OxRdtase_dom_sf"/>
</dbReference>
<evidence type="ECO:0000256" key="3">
    <source>
        <dbReference type="ARBA" id="ARBA00023002"/>
    </source>
</evidence>
<evidence type="ECO:0000259" key="12">
    <source>
        <dbReference type="Pfam" id="PF00248"/>
    </source>
</evidence>
<evidence type="ECO:0000313" key="14">
    <source>
        <dbReference type="Proteomes" id="UP000770717"/>
    </source>
</evidence>
<evidence type="ECO:0000256" key="7">
    <source>
        <dbReference type="ARBA" id="ARBA00048207"/>
    </source>
</evidence>